<dbReference type="InterPro" id="IPR011009">
    <property type="entry name" value="Kinase-like_dom_sf"/>
</dbReference>
<dbReference type="STRING" id="398578.Daci_0690"/>
<name>A9BRH5_DELAS</name>
<dbReference type="AlphaFoldDB" id="A9BRH5"/>
<dbReference type="KEGG" id="dac:Daci_0690"/>
<reference evidence="1 2" key="1">
    <citation type="journal article" date="2004" name="Appl. Environ. Microbiol.">
        <title>Mineralization of individual congeners of linear alkylbenzenesulfonate by defined pairs of heterotrophic bacteria.</title>
        <authorList>
            <person name="Schleheck D."/>
            <person name="Knepper T.P."/>
            <person name="Fischer K."/>
            <person name="Cook A.M."/>
        </authorList>
    </citation>
    <scope>NUCLEOTIDE SEQUENCE [LARGE SCALE GENOMIC DNA]</scope>
    <source>
        <strain evidence="2">DSM 14801 / SPH-1</strain>
    </source>
</reference>
<gene>
    <name evidence="1" type="ordered locus">Daci_0690</name>
</gene>
<dbReference type="EMBL" id="CP000884">
    <property type="protein sequence ID" value="ABX33336.1"/>
    <property type="molecule type" value="Genomic_DNA"/>
</dbReference>
<dbReference type="HOGENOM" id="CLU_088530_0_0_4"/>
<dbReference type="eggNOG" id="COG1718">
    <property type="taxonomic scope" value="Bacteria"/>
</dbReference>
<evidence type="ECO:0008006" key="3">
    <source>
        <dbReference type="Google" id="ProtNLM"/>
    </source>
</evidence>
<sequence>MVFGTAKDETIVSIFRLPGGKSTGLAAVQTLAPPPAGASGKSWHGTIAASGWRCAPATHFPEPAVSEPSFAVPPTEPPDYDAFLRAHVLSQPLSIQRYDREDETIWVKRAGASNPAWRYRALALLALCLRLPVLRPVPNPGGHEAIRTEVRRLRQLAQRGLRVPAVLAECEDGFAMRHLGSPGVEAPSLGNAMEAALPRGDGSTLALWLQGLQTLQQVHGSGDCLSQAFARNMVCCADGVIGFIDFEDDPAAHLPLALCRVRDALCYAHSTAWILEQAGAMQTARTAWRDFVQSMEPETRALMARTVKQLAWVRRLPESRRLGRDMQRVRMAYTLVTP</sequence>
<accession>A9BRH5</accession>
<dbReference type="SUPFAM" id="SSF56112">
    <property type="entry name" value="Protein kinase-like (PK-like)"/>
    <property type="match status" value="1"/>
</dbReference>
<keyword evidence="2" id="KW-1185">Reference proteome</keyword>
<reference evidence="2" key="2">
    <citation type="submission" date="2007-11" db="EMBL/GenBank/DDBJ databases">
        <title>Complete sequence of Delftia acidovorans DSM 14801 / SPH-1.</title>
        <authorList>
            <person name="Copeland A."/>
            <person name="Lucas S."/>
            <person name="Lapidus A."/>
            <person name="Barry K."/>
            <person name="Glavina del Rio T."/>
            <person name="Dalin E."/>
            <person name="Tice H."/>
            <person name="Pitluck S."/>
            <person name="Lowry S."/>
            <person name="Clum A."/>
            <person name="Schmutz J."/>
            <person name="Larimer F."/>
            <person name="Land M."/>
            <person name="Hauser L."/>
            <person name="Kyrpides N."/>
            <person name="Kim E."/>
            <person name="Schleheck D."/>
            <person name="Richardson P."/>
        </authorList>
    </citation>
    <scope>NUCLEOTIDE SEQUENCE [LARGE SCALE GENOMIC DNA]</scope>
    <source>
        <strain evidence="2">DSM 14801 / SPH-1</strain>
    </source>
</reference>
<protein>
    <recommendedName>
        <fullName evidence="3">Aminoglycoside phosphotransferase domain-containing protein</fullName>
    </recommendedName>
</protein>
<evidence type="ECO:0000313" key="1">
    <source>
        <dbReference type="EMBL" id="ABX33336.1"/>
    </source>
</evidence>
<dbReference type="Proteomes" id="UP000000784">
    <property type="component" value="Chromosome"/>
</dbReference>
<proteinExistence type="predicted"/>
<evidence type="ECO:0000313" key="2">
    <source>
        <dbReference type="Proteomes" id="UP000000784"/>
    </source>
</evidence>
<organism evidence="1 2">
    <name type="scientific">Delftia acidovorans (strain DSM 14801 / SPH-1)</name>
    <dbReference type="NCBI Taxonomy" id="398578"/>
    <lineage>
        <taxon>Bacteria</taxon>
        <taxon>Pseudomonadati</taxon>
        <taxon>Pseudomonadota</taxon>
        <taxon>Betaproteobacteria</taxon>
        <taxon>Burkholderiales</taxon>
        <taxon>Comamonadaceae</taxon>
        <taxon>Delftia</taxon>
    </lineage>
</organism>